<dbReference type="Pfam" id="PF04724">
    <property type="entry name" value="Glyco_transf_17"/>
    <property type="match status" value="1"/>
</dbReference>
<reference evidence="2" key="1">
    <citation type="submission" date="2021-05" db="EMBL/GenBank/DDBJ databases">
        <title>The genome of the haptophyte Pavlova lutheri (Diacronema luteri, Pavlovales) - a model for lipid biosynthesis in eukaryotic algae.</title>
        <authorList>
            <person name="Hulatt C.J."/>
            <person name="Posewitz M.C."/>
        </authorList>
    </citation>
    <scope>NUCLEOTIDE SEQUENCE</scope>
    <source>
        <strain evidence="2">NIVA-4/92</strain>
    </source>
</reference>
<organism evidence="2 3">
    <name type="scientific">Diacronema lutheri</name>
    <name type="common">Unicellular marine alga</name>
    <name type="synonym">Monochrysis lutheri</name>
    <dbReference type="NCBI Taxonomy" id="2081491"/>
    <lineage>
        <taxon>Eukaryota</taxon>
        <taxon>Haptista</taxon>
        <taxon>Haptophyta</taxon>
        <taxon>Pavlovophyceae</taxon>
        <taxon>Pavlovales</taxon>
        <taxon>Pavlovaceae</taxon>
        <taxon>Diacronema</taxon>
    </lineage>
</organism>
<dbReference type="Proteomes" id="UP000751190">
    <property type="component" value="Unassembled WGS sequence"/>
</dbReference>
<keyword evidence="1" id="KW-0732">Signal</keyword>
<dbReference type="OrthoDB" id="6474464at2759"/>
<accession>A0A8J5X719</accession>
<proteinExistence type="predicted"/>
<evidence type="ECO:0008006" key="4">
    <source>
        <dbReference type="Google" id="ProtNLM"/>
    </source>
</evidence>
<dbReference type="InterPro" id="IPR006813">
    <property type="entry name" value="Glyco_trans_17"/>
</dbReference>
<evidence type="ECO:0000256" key="1">
    <source>
        <dbReference type="SAM" id="SignalP"/>
    </source>
</evidence>
<feature type="chain" id="PRO_5035206437" description="Hexosyltransferase" evidence="1">
    <location>
        <begin position="35"/>
        <end position="428"/>
    </location>
</feature>
<dbReference type="EMBL" id="JAGTXO010000068">
    <property type="protein sequence ID" value="KAG8457515.1"/>
    <property type="molecule type" value="Genomic_DNA"/>
</dbReference>
<protein>
    <recommendedName>
        <fullName evidence="4">Hexosyltransferase</fullName>
    </recommendedName>
</protein>
<feature type="signal peptide" evidence="1">
    <location>
        <begin position="1"/>
        <end position="34"/>
    </location>
</feature>
<comment type="caution">
    <text evidence="2">The sequence shown here is derived from an EMBL/GenBank/DDBJ whole genome shotgun (WGS) entry which is preliminary data.</text>
</comment>
<evidence type="ECO:0000313" key="2">
    <source>
        <dbReference type="EMBL" id="KAG8457515.1"/>
    </source>
</evidence>
<dbReference type="PANTHER" id="PTHR12224:SF0">
    <property type="entry name" value="BETA-1,4-MANNOSYL-GLYCOPROTEIN 4-BETA-N-ACETYLGLUCOSAMINYLTRANSFERASE"/>
    <property type="match status" value="1"/>
</dbReference>
<dbReference type="GO" id="GO:0016020">
    <property type="term" value="C:membrane"/>
    <property type="evidence" value="ECO:0007669"/>
    <property type="project" value="InterPro"/>
</dbReference>
<sequence length="428" mass="47123">MALALPCPCPLRAAKCGRLEFLLSCLLFVGPSAAAGLGAEDALLVRRLEFLVALEPPAPINASCAAQPLPAARACTAPLFARDARELSRPSKIALMLLFNAEADSLEIALHEYAGVVHTVFLVEGTRTTRLGSKKALLWEQIQRQARFDVLRDNVVHIVFDDAASSAASIDVARSGNGWVVENAQTAHGWRSFLRWNAATRVFADHDVFISADTDEIMSREALHELAGCRLHGPVASGGLWMPQGSMARAFRPDWPASHAHPYAFGMPTIYRMAELLRGCANFASKACAVPGRQFGRSNMSAFLLGGMHLTHYTYLPHVLLKKVTTNEYHGLSAQDVAALSSVEQARALALREFTLDSHLDWKRRSVPVGLVRDFATFARTPWFLACNKARYPAWWGHADPREARIPEVMRAPARALTPGFRRLQRKL</sequence>
<keyword evidence="3" id="KW-1185">Reference proteome</keyword>
<dbReference type="GO" id="GO:0006044">
    <property type="term" value="P:N-acetylglucosamine metabolic process"/>
    <property type="evidence" value="ECO:0007669"/>
    <property type="project" value="TreeGrafter"/>
</dbReference>
<evidence type="ECO:0000313" key="3">
    <source>
        <dbReference type="Proteomes" id="UP000751190"/>
    </source>
</evidence>
<gene>
    <name evidence="2" type="ORF">KFE25_004151</name>
</gene>
<dbReference type="OMA" id="GIWFPMG"/>
<dbReference type="PANTHER" id="PTHR12224">
    <property type="entry name" value="BETA-1,4-MANNOSYL-GLYCOPROTEIN BETA-1,4-N-ACETYLGLUCOSAMINYL-TRANSFERASE"/>
    <property type="match status" value="1"/>
</dbReference>
<dbReference type="AlphaFoldDB" id="A0A8J5X719"/>
<dbReference type="GO" id="GO:0003830">
    <property type="term" value="F:beta-1,4-mannosylglycoprotein 4-beta-N-acetylglucosaminyltransferase activity"/>
    <property type="evidence" value="ECO:0007669"/>
    <property type="project" value="InterPro"/>
</dbReference>
<name>A0A8J5X719_DIALT</name>